<organism evidence="2 3">
    <name type="scientific">Pseudomonas migulae</name>
    <dbReference type="NCBI Taxonomy" id="78543"/>
    <lineage>
        <taxon>Bacteria</taxon>
        <taxon>Pseudomonadati</taxon>
        <taxon>Pseudomonadota</taxon>
        <taxon>Gammaproteobacteria</taxon>
        <taxon>Pseudomonadales</taxon>
        <taxon>Pseudomonadaceae</taxon>
        <taxon>Pseudomonas</taxon>
    </lineage>
</organism>
<feature type="region of interest" description="Disordered" evidence="1">
    <location>
        <begin position="143"/>
        <end position="178"/>
    </location>
</feature>
<evidence type="ECO:0000313" key="2">
    <source>
        <dbReference type="EMBL" id="SEE95259.1"/>
    </source>
</evidence>
<gene>
    <name evidence="2" type="ORF">SAMN04490194_5377</name>
</gene>
<evidence type="ECO:0000256" key="1">
    <source>
        <dbReference type="SAM" id="MobiDB-lite"/>
    </source>
</evidence>
<sequence length="178" mass="20306">MLAMASLRCNLNDRSDAIASKPAPTKGFRYLTDSSHSFHERLTNPLLDFTYRSSNGRESEMWRCVGVVAVLMLIAGCQTTHEDLIAKGYPPAFADGFDDGCSSGRQAAGAITGEFRKNVPRYLKDKPYAEGWSDGFRQCQAMRESEDREDYRSHHWDERERAWQQRKDQDAARAFRSQ</sequence>
<proteinExistence type="predicted"/>
<dbReference type="Proteomes" id="UP000198985">
    <property type="component" value="Unassembled WGS sequence"/>
</dbReference>
<reference evidence="2 3" key="1">
    <citation type="submission" date="2016-10" db="EMBL/GenBank/DDBJ databases">
        <authorList>
            <person name="de Groot N.N."/>
        </authorList>
    </citation>
    <scope>NUCLEOTIDE SEQUENCE [LARGE SCALE GENOMIC DNA]</scope>
    <source>
        <strain evidence="2 3">BS3662</strain>
    </source>
</reference>
<dbReference type="EMBL" id="FNTY01000002">
    <property type="protein sequence ID" value="SEE95259.1"/>
    <property type="molecule type" value="Genomic_DNA"/>
</dbReference>
<name>A0A1H5N0W0_9PSED</name>
<accession>A0A1H5N0W0</accession>
<evidence type="ECO:0008006" key="4">
    <source>
        <dbReference type="Google" id="ProtNLM"/>
    </source>
</evidence>
<evidence type="ECO:0000313" key="3">
    <source>
        <dbReference type="Proteomes" id="UP000198985"/>
    </source>
</evidence>
<dbReference type="AlphaFoldDB" id="A0A1H5N0W0"/>
<protein>
    <recommendedName>
        <fullName evidence="4">Lipoprotein</fullName>
    </recommendedName>
</protein>